<dbReference type="Proteomes" id="UP001163223">
    <property type="component" value="Chromosome"/>
</dbReference>
<sequence length="127" mass="13696">MEGIPEWLYWLATGIGTAIGALVVKAGWNSETRQPPETMSVIAGALVDSESVRALSGEIALQVVAISKQTHSIEALAMAMKEGAATARDAAALAKDQLRASDQRTQAILKLEDEIKELRHAMTLQRR</sequence>
<accession>A0ACD4NK30</accession>
<evidence type="ECO:0000313" key="1">
    <source>
        <dbReference type="EMBL" id="WAJ27128.1"/>
    </source>
</evidence>
<protein>
    <submittedName>
        <fullName evidence="1">Uncharacterized protein</fullName>
    </submittedName>
</protein>
<keyword evidence="2" id="KW-1185">Reference proteome</keyword>
<dbReference type="EMBL" id="CP113520">
    <property type="protein sequence ID" value="WAJ27128.1"/>
    <property type="molecule type" value="Genomic_DNA"/>
</dbReference>
<organism evidence="1 2">
    <name type="scientific">Antarcticirhabdus aurantiaca</name>
    <dbReference type="NCBI Taxonomy" id="2606717"/>
    <lineage>
        <taxon>Bacteria</taxon>
        <taxon>Pseudomonadati</taxon>
        <taxon>Pseudomonadota</taxon>
        <taxon>Alphaproteobacteria</taxon>
        <taxon>Hyphomicrobiales</taxon>
        <taxon>Aurantimonadaceae</taxon>
        <taxon>Antarcticirhabdus</taxon>
    </lineage>
</organism>
<gene>
    <name evidence="1" type="ORF">OXU80_20060</name>
</gene>
<reference evidence="1" key="1">
    <citation type="submission" date="2022-11" db="EMBL/GenBank/DDBJ databases">
        <title>beta-Carotene-producing bacterium, Jeongeuplla avenae sp. nov., alleviates the salt stress of Arabidopsis seedlings.</title>
        <authorList>
            <person name="Jiang L."/>
            <person name="Lee J."/>
        </authorList>
    </citation>
    <scope>NUCLEOTIDE SEQUENCE</scope>
    <source>
        <strain evidence="1">DY_R2A_6</strain>
    </source>
</reference>
<proteinExistence type="predicted"/>
<evidence type="ECO:0000313" key="2">
    <source>
        <dbReference type="Proteomes" id="UP001163223"/>
    </source>
</evidence>
<name>A0ACD4NK30_9HYPH</name>